<proteinExistence type="evidence at transcript level"/>
<evidence type="ECO:0000313" key="1">
    <source>
        <dbReference type="EMBL" id="BAE90965.1"/>
    </source>
</evidence>
<protein>
    <submittedName>
        <fullName evidence="1">Uncharacterized protein</fullName>
    </submittedName>
</protein>
<organism evidence="1">
    <name type="scientific">Macaca fascicularis</name>
    <name type="common">Crab-eating macaque</name>
    <name type="synonym">Cynomolgus monkey</name>
    <dbReference type="NCBI Taxonomy" id="9541"/>
    <lineage>
        <taxon>Eukaryota</taxon>
        <taxon>Metazoa</taxon>
        <taxon>Chordata</taxon>
        <taxon>Craniata</taxon>
        <taxon>Vertebrata</taxon>
        <taxon>Euteleostomi</taxon>
        <taxon>Mammalia</taxon>
        <taxon>Eutheria</taxon>
        <taxon>Euarchontoglires</taxon>
        <taxon>Primates</taxon>
        <taxon>Haplorrhini</taxon>
        <taxon>Catarrhini</taxon>
        <taxon>Cercopithecidae</taxon>
        <taxon>Cercopithecinae</taxon>
        <taxon>Macaca</taxon>
    </lineage>
</organism>
<accession>I7GN34</accession>
<reference evidence="1" key="1">
    <citation type="journal article" date="2007" name="PLoS Biol.">
        <title>Rate of evolution in brain-expressed genes in humans and other primates.</title>
        <authorList>
            <person name="Wang H.-Y."/>
            <person name="Chien H.-C."/>
            <person name="Osada N."/>
            <person name="Hashimoto K."/>
            <person name="Sugano S."/>
            <person name="Gojobori T."/>
            <person name="Chou C.-K."/>
            <person name="Tsai S.-F."/>
            <person name="Wu C.-I."/>
            <person name="Shen C.-K.J."/>
        </authorList>
    </citation>
    <scope>NUCLEOTIDE SEQUENCE</scope>
</reference>
<name>I7GN34_MACFA</name>
<sequence length="65" mass="7390">MPVMPILWEAKSGGSLEARSSRPAWSTWQNPISSKNTKISWAWWHTPVISATRVTEARESLEPVR</sequence>
<dbReference type="EMBL" id="AB173903">
    <property type="protein sequence ID" value="BAE90965.1"/>
    <property type="molecule type" value="mRNA"/>
</dbReference>
<dbReference type="AlphaFoldDB" id="I7GN34"/>